<evidence type="ECO:0000313" key="1">
    <source>
        <dbReference type="EMBL" id="KAK8788257.1"/>
    </source>
</evidence>
<proteinExistence type="predicted"/>
<dbReference type="EMBL" id="JARKHS020001017">
    <property type="protein sequence ID" value="KAK8788257.1"/>
    <property type="molecule type" value="Genomic_DNA"/>
</dbReference>
<name>A0AAQ4FLW1_AMBAM</name>
<sequence>MSSRCTNRQIRAAFRWSTGGPVGKAAAEQRDELEEFVAKVARVNSCSTKQRLICLRNKHDFAVRTSVLGADVPSRTTIHIFLNPVLETGVDVYAAN</sequence>
<feature type="non-terminal residue" evidence="1">
    <location>
        <position position="96"/>
    </location>
</feature>
<dbReference type="AlphaFoldDB" id="A0AAQ4FLW1"/>
<keyword evidence="2" id="KW-1185">Reference proteome</keyword>
<organism evidence="1 2">
    <name type="scientific">Amblyomma americanum</name>
    <name type="common">Lone star tick</name>
    <dbReference type="NCBI Taxonomy" id="6943"/>
    <lineage>
        <taxon>Eukaryota</taxon>
        <taxon>Metazoa</taxon>
        <taxon>Ecdysozoa</taxon>
        <taxon>Arthropoda</taxon>
        <taxon>Chelicerata</taxon>
        <taxon>Arachnida</taxon>
        <taxon>Acari</taxon>
        <taxon>Parasitiformes</taxon>
        <taxon>Ixodida</taxon>
        <taxon>Ixodoidea</taxon>
        <taxon>Ixodidae</taxon>
        <taxon>Amblyomminae</taxon>
        <taxon>Amblyomma</taxon>
    </lineage>
</organism>
<comment type="caution">
    <text evidence="1">The sequence shown here is derived from an EMBL/GenBank/DDBJ whole genome shotgun (WGS) entry which is preliminary data.</text>
</comment>
<accession>A0AAQ4FLW1</accession>
<reference evidence="1 2" key="1">
    <citation type="journal article" date="2023" name="Arcadia Sci">
        <title>De novo assembly of a long-read Amblyomma americanum tick genome.</title>
        <authorList>
            <person name="Chou S."/>
            <person name="Poskanzer K.E."/>
            <person name="Rollins M."/>
            <person name="Thuy-Boun P.S."/>
        </authorList>
    </citation>
    <scope>NUCLEOTIDE SEQUENCE [LARGE SCALE GENOMIC DNA]</scope>
    <source>
        <strain evidence="1">F_SG_1</strain>
        <tissue evidence="1">Salivary glands</tissue>
    </source>
</reference>
<gene>
    <name evidence="1" type="ORF">V5799_021967</name>
</gene>
<dbReference type="Proteomes" id="UP001321473">
    <property type="component" value="Unassembled WGS sequence"/>
</dbReference>
<protein>
    <submittedName>
        <fullName evidence="1">Uncharacterized protein</fullName>
    </submittedName>
</protein>
<evidence type="ECO:0000313" key="2">
    <source>
        <dbReference type="Proteomes" id="UP001321473"/>
    </source>
</evidence>